<evidence type="ECO:0000313" key="1">
    <source>
        <dbReference type="EMBL" id="UZJ24801.1"/>
    </source>
</evidence>
<name>A0ABY6P0B5_9NOCA</name>
<sequence>MNDEPPVLDPRTSAELAHAEIAHLLALAGVPTLAIKGPTVALWLYPDDTRSWGDADVWLPPHRMDDAVAALGGHGFTEVHPGVDHHTSEDHAVVLQRPVATTGGGEVDLHHRFPGADADPERVFAVLWGRRERTALGHTPVWVPDRSTRALLVVLNSARTTGVAQAEEDLRRVVAPDDPGGLPGVDWEDVVDLAVRVGALPALRAGLDLDPGGARVVASIPRLGAATASREWSLRSSGASRTAVRLAELRRVPPRERARRLVRWVVPHPAVMRMRDPRTVRGRGALLAGYLRRLGQGARELPTALGELRRVRRR</sequence>
<dbReference type="Pfam" id="PF14907">
    <property type="entry name" value="NTP_transf_5"/>
    <property type="match status" value="1"/>
</dbReference>
<dbReference type="RefSeq" id="WP_265382907.1">
    <property type="nucleotide sequence ID" value="NZ_CP110615.1"/>
</dbReference>
<dbReference type="Proteomes" id="UP001164965">
    <property type="component" value="Chromosome"/>
</dbReference>
<accession>A0ABY6P0B5</accession>
<organism evidence="1 2">
    <name type="scientific">Rhodococcus antarcticus</name>
    <dbReference type="NCBI Taxonomy" id="2987751"/>
    <lineage>
        <taxon>Bacteria</taxon>
        <taxon>Bacillati</taxon>
        <taxon>Actinomycetota</taxon>
        <taxon>Actinomycetes</taxon>
        <taxon>Mycobacteriales</taxon>
        <taxon>Nocardiaceae</taxon>
        <taxon>Rhodococcus</taxon>
    </lineage>
</organism>
<dbReference type="InterPro" id="IPR039498">
    <property type="entry name" value="NTP_transf_5"/>
</dbReference>
<gene>
    <name evidence="1" type="ORF">RHODO2019_17110</name>
</gene>
<dbReference type="EMBL" id="CP110615">
    <property type="protein sequence ID" value="UZJ24801.1"/>
    <property type="molecule type" value="Genomic_DNA"/>
</dbReference>
<evidence type="ECO:0000313" key="2">
    <source>
        <dbReference type="Proteomes" id="UP001164965"/>
    </source>
</evidence>
<proteinExistence type="predicted"/>
<reference evidence="1" key="1">
    <citation type="submission" date="2022-10" db="EMBL/GenBank/DDBJ databases">
        <title>Rhodococcus sp.75.</title>
        <authorList>
            <person name="Sun M."/>
        </authorList>
    </citation>
    <scope>NUCLEOTIDE SEQUENCE</scope>
    <source>
        <strain evidence="1">75</strain>
    </source>
</reference>
<protein>
    <submittedName>
        <fullName evidence="1">Nucleotidyltransferase family protein</fullName>
    </submittedName>
</protein>
<keyword evidence="2" id="KW-1185">Reference proteome</keyword>